<dbReference type="KEGG" id="iod:EJO50_04905"/>
<dbReference type="SUPFAM" id="SSF56726">
    <property type="entry name" value="DNA topoisomerase IV, alpha subunit"/>
    <property type="match status" value="1"/>
</dbReference>
<feature type="domain" description="DUF7281" evidence="1">
    <location>
        <begin position="100"/>
        <end position="278"/>
    </location>
</feature>
<organism evidence="2 3">
    <name type="scientific">Iodobacter ciconiae</name>
    <dbReference type="NCBI Taxonomy" id="2496266"/>
    <lineage>
        <taxon>Bacteria</taxon>
        <taxon>Pseudomonadati</taxon>
        <taxon>Pseudomonadota</taxon>
        <taxon>Betaproteobacteria</taxon>
        <taxon>Neisseriales</taxon>
        <taxon>Chitinibacteraceae</taxon>
        <taxon>Iodobacter</taxon>
    </lineage>
</organism>
<protein>
    <recommendedName>
        <fullName evidence="1">DUF7281 domain-containing protein</fullName>
    </recommendedName>
</protein>
<dbReference type="GO" id="GO:0003677">
    <property type="term" value="F:DNA binding"/>
    <property type="evidence" value="ECO:0007669"/>
    <property type="project" value="InterPro"/>
</dbReference>
<dbReference type="AlphaFoldDB" id="A0A3S8ZQW3"/>
<evidence type="ECO:0000313" key="3">
    <source>
        <dbReference type="Proteomes" id="UP000282438"/>
    </source>
</evidence>
<evidence type="ECO:0000259" key="1">
    <source>
        <dbReference type="Pfam" id="PF23947"/>
    </source>
</evidence>
<evidence type="ECO:0000313" key="2">
    <source>
        <dbReference type="EMBL" id="AZN35880.1"/>
    </source>
</evidence>
<dbReference type="EMBL" id="CP034433">
    <property type="protein sequence ID" value="AZN35880.1"/>
    <property type="molecule type" value="Genomic_DNA"/>
</dbReference>
<dbReference type="GO" id="GO:0005694">
    <property type="term" value="C:chromosome"/>
    <property type="evidence" value="ECO:0007669"/>
    <property type="project" value="InterPro"/>
</dbReference>
<dbReference type="InterPro" id="IPR055705">
    <property type="entry name" value="DUF7281"/>
</dbReference>
<accession>A0A3S8ZQW3</accession>
<dbReference type="InterPro" id="IPR036078">
    <property type="entry name" value="Spo11/TopoVI_A_sf"/>
</dbReference>
<dbReference type="Gene3D" id="3.40.1360.10">
    <property type="match status" value="1"/>
</dbReference>
<sequence>MEKSLIKTLLRIVQSDENRFAPSLGLTQFANNHQIGRQQGKSYLFNATDKQIIKDLLKIEAGIDANSTRPDAWDGLSRTESLALASNEKLSRSNVRLNRVAVKALAGRALCLGDEAMKLPDGSHLELDWQQVSLLNRHDGVVLVENWEAFENIHNLQFEPNIACSNPLVIFRGMPQVYRQDYSIELLETLKLPVYAFVDFDPAGLMIALSTPHFMSLIAPPNDMLDAAFKACTNVVRFQSQLPETQAVLEQCTHSEISHYWQLFKNAGVALPQEYFLSGISLVTTNELIQY</sequence>
<dbReference type="Proteomes" id="UP000282438">
    <property type="component" value="Chromosome"/>
</dbReference>
<name>A0A3S8ZQW3_9NEIS</name>
<dbReference type="Pfam" id="PF23947">
    <property type="entry name" value="DUF7281"/>
    <property type="match status" value="1"/>
</dbReference>
<dbReference type="RefSeq" id="WP_125972027.1">
    <property type="nucleotide sequence ID" value="NZ_CP034433.1"/>
</dbReference>
<keyword evidence="3" id="KW-1185">Reference proteome</keyword>
<gene>
    <name evidence="2" type="ORF">EJO50_04905</name>
</gene>
<reference evidence="2 3" key="1">
    <citation type="submission" date="2018-12" db="EMBL/GenBank/DDBJ databases">
        <title>Complete genome sequence of Iodobacter sp. H11R3.</title>
        <authorList>
            <person name="Bae J.-W."/>
        </authorList>
    </citation>
    <scope>NUCLEOTIDE SEQUENCE [LARGE SCALE GENOMIC DNA]</scope>
    <source>
        <strain evidence="2 3">H11R3</strain>
    </source>
</reference>
<proteinExistence type="predicted"/>
<dbReference type="OrthoDB" id="8564671at2"/>